<dbReference type="GO" id="GO:0017070">
    <property type="term" value="F:U6 snRNA binding"/>
    <property type="evidence" value="ECO:0007669"/>
    <property type="project" value="TreeGrafter"/>
</dbReference>
<dbReference type="PROSITE" id="PS50199">
    <property type="entry name" value="ZF_RANBP2_2"/>
    <property type="match status" value="1"/>
</dbReference>
<dbReference type="InterPro" id="IPR036020">
    <property type="entry name" value="WW_dom_sf"/>
</dbReference>
<dbReference type="FunFam" id="3.30.70.330:FF:000502">
    <property type="entry name" value="Pre-mRNA-splicing factor cwc2, putative"/>
    <property type="match status" value="1"/>
</dbReference>
<evidence type="ECO:0000256" key="2">
    <source>
        <dbReference type="ARBA" id="ARBA00008024"/>
    </source>
</evidence>
<dbReference type="InParanoid" id="A0A2R5GTT4"/>
<feature type="domain" description="RanBP2-type" evidence="18">
    <location>
        <begin position="19"/>
        <end position="48"/>
    </location>
</feature>
<dbReference type="InterPro" id="IPR000504">
    <property type="entry name" value="RRM_dom"/>
</dbReference>
<keyword evidence="4 14" id="KW-0479">Metal-binding</keyword>
<evidence type="ECO:0000256" key="13">
    <source>
        <dbReference type="PROSITE-ProRule" id="PRU00322"/>
    </source>
</evidence>
<dbReference type="InterPro" id="IPR035979">
    <property type="entry name" value="RBD_domain_sf"/>
</dbReference>
<evidence type="ECO:0000256" key="9">
    <source>
        <dbReference type="ARBA" id="ARBA00023187"/>
    </source>
</evidence>
<sequence length="450" mass="50188">MKSSVTGTSGPVGAAFAVRERTWQCGACKAKNPPQRKACVRCRKKAPQDAQKALVWHEGAARAAAGDDHNWREALDPESKQIYYFNEKTGAVQWERPKAMGETVRNTGWYGRGRAGEQSRLDRNNAKYLERPAPKQIEAQPKETAYLQGAEMYNKWYGKYVGEHWSKEQRLDPAKHRCKVDLHAGYTRADKEGGEGTYFCMFFAQGECPKGKSCRYYHRIPTYADVGRLEKDAMRDCFGRERHATHRDDMRGAGSFKSPSRTLYVGRLLRASYNDSSSELRKALQRHFAEWGEVESINLVWQKSIAFVRYRFRSHAEFALLAMANQQLDKDEVLDVKWAHEDPNPVAQEAIKRSNADAVVAAIRAAGHHIDDTAYQLPADYASGAGGAAQRTSSTAANAIASEPDSAAAKETVPQIADAAAPGSDLFYPNTDAQFAASEQEQVAKRQRTA</sequence>
<evidence type="ECO:0000259" key="16">
    <source>
        <dbReference type="PROSITE" id="PS50102"/>
    </source>
</evidence>
<feature type="domain" description="C3H1-type" evidence="17">
    <location>
        <begin position="194"/>
        <end position="221"/>
    </location>
</feature>
<dbReference type="GO" id="GO:0071006">
    <property type="term" value="C:U2-type catalytic step 1 spliceosome"/>
    <property type="evidence" value="ECO:0007669"/>
    <property type="project" value="TreeGrafter"/>
</dbReference>
<dbReference type="InterPro" id="IPR012677">
    <property type="entry name" value="Nucleotide-bd_a/b_plait_sf"/>
</dbReference>
<comment type="similarity">
    <text evidence="2">Belongs to the RRM CWC2 family.</text>
</comment>
<feature type="domain" description="RRM" evidence="16">
    <location>
        <begin position="261"/>
        <end position="341"/>
    </location>
</feature>
<dbReference type="SUPFAM" id="SSF54928">
    <property type="entry name" value="RNA-binding domain, RBD"/>
    <property type="match status" value="1"/>
</dbReference>
<evidence type="ECO:0000256" key="5">
    <source>
        <dbReference type="ARBA" id="ARBA00022728"/>
    </source>
</evidence>
<gene>
    <name evidence="19" type="ORF">FCC1311_104962</name>
</gene>
<keyword evidence="20" id="KW-1185">Reference proteome</keyword>
<dbReference type="PROSITE" id="PS50020">
    <property type="entry name" value="WW_DOMAIN_2"/>
    <property type="match status" value="1"/>
</dbReference>
<dbReference type="InterPro" id="IPR001202">
    <property type="entry name" value="WW_dom"/>
</dbReference>
<dbReference type="GO" id="GO:0071007">
    <property type="term" value="C:U2-type catalytic step 2 spliceosome"/>
    <property type="evidence" value="ECO:0007669"/>
    <property type="project" value="TreeGrafter"/>
</dbReference>
<proteinExistence type="inferred from homology"/>
<dbReference type="PANTHER" id="PTHR14089">
    <property type="entry name" value="PRE-MRNA-SPLICING FACTOR RBM22"/>
    <property type="match status" value="1"/>
</dbReference>
<dbReference type="CDD" id="cd00201">
    <property type="entry name" value="WW"/>
    <property type="match status" value="1"/>
</dbReference>
<reference evidence="19 20" key="1">
    <citation type="submission" date="2017-12" db="EMBL/GenBank/DDBJ databases">
        <title>Sequencing, de novo assembly and annotation of complete genome of a new Thraustochytrid species, strain FCC1311.</title>
        <authorList>
            <person name="Sedici K."/>
            <person name="Godart F."/>
            <person name="Aiese Cigliano R."/>
            <person name="Sanseverino W."/>
            <person name="Barakat M."/>
            <person name="Ortet P."/>
            <person name="Marechal E."/>
            <person name="Cagnac O."/>
            <person name="Amato A."/>
        </authorList>
    </citation>
    <scope>NUCLEOTIDE SEQUENCE [LARGE SCALE GENOMIC DNA]</scope>
</reference>
<evidence type="ECO:0000313" key="19">
    <source>
        <dbReference type="EMBL" id="GBG34272.1"/>
    </source>
</evidence>
<dbReference type="InterPro" id="IPR039171">
    <property type="entry name" value="Cwc2/Slt11"/>
</dbReference>
<evidence type="ECO:0000256" key="6">
    <source>
        <dbReference type="ARBA" id="ARBA00022771"/>
    </source>
</evidence>
<dbReference type="Gene3D" id="3.30.70.330">
    <property type="match status" value="1"/>
</dbReference>
<comment type="caution">
    <text evidence="19">The sequence shown here is derived from an EMBL/GenBank/DDBJ whole genome shotgun (WGS) entry which is preliminary data.</text>
</comment>
<dbReference type="InterPro" id="IPR036855">
    <property type="entry name" value="Znf_CCCH_sf"/>
</dbReference>
<keyword evidence="3" id="KW-0507">mRNA processing</keyword>
<evidence type="ECO:0000256" key="14">
    <source>
        <dbReference type="PROSITE-ProRule" id="PRU00723"/>
    </source>
</evidence>
<dbReference type="GO" id="GO:0008270">
    <property type="term" value="F:zinc ion binding"/>
    <property type="evidence" value="ECO:0007669"/>
    <property type="project" value="UniProtKB-KW"/>
</dbReference>
<evidence type="ECO:0000256" key="4">
    <source>
        <dbReference type="ARBA" id="ARBA00022723"/>
    </source>
</evidence>
<dbReference type="InterPro" id="IPR000571">
    <property type="entry name" value="Znf_CCCH"/>
</dbReference>
<dbReference type="Pfam" id="PF16131">
    <property type="entry name" value="Torus"/>
    <property type="match status" value="1"/>
</dbReference>
<comment type="subcellular location">
    <subcellularLocation>
        <location evidence="1">Nucleus</location>
    </subcellularLocation>
</comment>
<evidence type="ECO:0000259" key="18">
    <source>
        <dbReference type="PROSITE" id="PS50199"/>
    </source>
</evidence>
<feature type="domain" description="WW" evidence="15">
    <location>
        <begin position="71"/>
        <end position="99"/>
    </location>
</feature>
<evidence type="ECO:0000256" key="8">
    <source>
        <dbReference type="ARBA" id="ARBA00022884"/>
    </source>
</evidence>
<protein>
    <submittedName>
        <fullName evidence="19">Pre-mRNA-splicing factor CWC2</fullName>
    </submittedName>
</protein>
<dbReference type="Pfam" id="PF00397">
    <property type="entry name" value="WW"/>
    <property type="match status" value="1"/>
</dbReference>
<evidence type="ECO:0000256" key="1">
    <source>
        <dbReference type="ARBA" id="ARBA00004123"/>
    </source>
</evidence>
<dbReference type="EMBL" id="BEYU01000185">
    <property type="protein sequence ID" value="GBG34272.1"/>
    <property type="molecule type" value="Genomic_DNA"/>
</dbReference>
<keyword evidence="6 13" id="KW-0863">Zinc-finger</keyword>
<dbReference type="SUPFAM" id="SSF51045">
    <property type="entry name" value="WW domain"/>
    <property type="match status" value="1"/>
</dbReference>
<keyword evidence="5" id="KW-0747">Spliceosome</keyword>
<organism evidence="19 20">
    <name type="scientific">Hondaea fermentalgiana</name>
    <dbReference type="NCBI Taxonomy" id="2315210"/>
    <lineage>
        <taxon>Eukaryota</taxon>
        <taxon>Sar</taxon>
        <taxon>Stramenopiles</taxon>
        <taxon>Bigyra</taxon>
        <taxon>Labyrinthulomycetes</taxon>
        <taxon>Thraustochytrida</taxon>
        <taxon>Thraustochytriidae</taxon>
        <taxon>Hondaea</taxon>
    </lineage>
</organism>
<keyword evidence="7 14" id="KW-0862">Zinc</keyword>
<dbReference type="SMART" id="SM00360">
    <property type="entry name" value="RRM"/>
    <property type="match status" value="1"/>
</dbReference>
<dbReference type="Gene3D" id="2.20.70.10">
    <property type="match status" value="1"/>
</dbReference>
<keyword evidence="10" id="KW-0539">Nucleus</keyword>
<evidence type="ECO:0000256" key="7">
    <source>
        <dbReference type="ARBA" id="ARBA00022833"/>
    </source>
</evidence>
<feature type="zinc finger region" description="C3H1-type" evidence="14">
    <location>
        <begin position="194"/>
        <end position="221"/>
    </location>
</feature>
<keyword evidence="8 12" id="KW-0694">RNA-binding</keyword>
<accession>A0A2R5GTT4</accession>
<dbReference type="PROSITE" id="PS50103">
    <property type="entry name" value="ZF_C3H1"/>
    <property type="match status" value="1"/>
</dbReference>
<evidence type="ECO:0000259" key="17">
    <source>
        <dbReference type="PROSITE" id="PS50103"/>
    </source>
</evidence>
<keyword evidence="11" id="KW-0131">Cell cycle</keyword>
<dbReference type="GO" id="GO:0008380">
    <property type="term" value="P:RNA splicing"/>
    <property type="evidence" value="ECO:0007669"/>
    <property type="project" value="UniProtKB-KW"/>
</dbReference>
<dbReference type="OrthoDB" id="10251848at2759"/>
<dbReference type="GO" id="GO:0000974">
    <property type="term" value="C:Prp19 complex"/>
    <property type="evidence" value="ECO:0007669"/>
    <property type="project" value="TreeGrafter"/>
</dbReference>
<dbReference type="InterPro" id="IPR032297">
    <property type="entry name" value="Torus"/>
</dbReference>
<evidence type="ECO:0000256" key="11">
    <source>
        <dbReference type="ARBA" id="ARBA00023306"/>
    </source>
</evidence>
<dbReference type="GO" id="GO:0006397">
    <property type="term" value="P:mRNA processing"/>
    <property type="evidence" value="ECO:0007669"/>
    <property type="project" value="UniProtKB-KW"/>
</dbReference>
<dbReference type="PROSITE" id="PS50102">
    <property type="entry name" value="RRM"/>
    <property type="match status" value="1"/>
</dbReference>
<evidence type="ECO:0000313" key="20">
    <source>
        <dbReference type="Proteomes" id="UP000241890"/>
    </source>
</evidence>
<dbReference type="SMART" id="SM00456">
    <property type="entry name" value="WW"/>
    <property type="match status" value="1"/>
</dbReference>
<dbReference type="SUPFAM" id="SSF90229">
    <property type="entry name" value="CCCH zinc finger"/>
    <property type="match status" value="1"/>
</dbReference>
<dbReference type="PROSITE" id="PS01358">
    <property type="entry name" value="ZF_RANBP2_1"/>
    <property type="match status" value="1"/>
</dbReference>
<evidence type="ECO:0000256" key="3">
    <source>
        <dbReference type="ARBA" id="ARBA00022664"/>
    </source>
</evidence>
<dbReference type="AlphaFoldDB" id="A0A2R5GTT4"/>
<keyword evidence="9" id="KW-0508">mRNA splicing</keyword>
<dbReference type="PANTHER" id="PTHR14089:SF2">
    <property type="entry name" value="PRE-MRNA-SPLICING FACTOR CWC2"/>
    <property type="match status" value="1"/>
</dbReference>
<dbReference type="GO" id="GO:0036002">
    <property type="term" value="F:pre-mRNA binding"/>
    <property type="evidence" value="ECO:0007669"/>
    <property type="project" value="TreeGrafter"/>
</dbReference>
<evidence type="ECO:0000256" key="10">
    <source>
        <dbReference type="ARBA" id="ARBA00023242"/>
    </source>
</evidence>
<dbReference type="Proteomes" id="UP000241890">
    <property type="component" value="Unassembled WGS sequence"/>
</dbReference>
<name>A0A2R5GTT4_9STRA</name>
<evidence type="ECO:0000256" key="12">
    <source>
        <dbReference type="PROSITE-ProRule" id="PRU00176"/>
    </source>
</evidence>
<dbReference type="InterPro" id="IPR001876">
    <property type="entry name" value="Znf_RanBP2"/>
</dbReference>
<evidence type="ECO:0000259" key="15">
    <source>
        <dbReference type="PROSITE" id="PS50020"/>
    </source>
</evidence>